<name>A0A2H0RL52_9BACT</name>
<dbReference type="Gene3D" id="2.40.320.10">
    <property type="entry name" value="Hypothetical Protein Pfu-838710-001"/>
    <property type="match status" value="1"/>
</dbReference>
<accession>A0A2H0RL52</accession>
<evidence type="ECO:0000313" key="3">
    <source>
        <dbReference type="Proteomes" id="UP000230833"/>
    </source>
</evidence>
<dbReference type="PROSITE" id="PS51707">
    <property type="entry name" value="CYTH"/>
    <property type="match status" value="1"/>
</dbReference>
<dbReference type="InterPro" id="IPR023577">
    <property type="entry name" value="CYTH_domain"/>
</dbReference>
<evidence type="ECO:0000313" key="2">
    <source>
        <dbReference type="EMBL" id="PIR47228.1"/>
    </source>
</evidence>
<protein>
    <recommendedName>
        <fullName evidence="1">CYTH domain-containing protein</fullName>
    </recommendedName>
</protein>
<dbReference type="EMBL" id="PCYL01000002">
    <property type="protein sequence ID" value="PIR47228.1"/>
    <property type="molecule type" value="Genomic_DNA"/>
</dbReference>
<reference evidence="2 3" key="1">
    <citation type="submission" date="2017-09" db="EMBL/GenBank/DDBJ databases">
        <title>Depth-based differentiation of microbial function through sediment-hosted aquifers and enrichment of novel symbionts in the deep terrestrial subsurface.</title>
        <authorList>
            <person name="Probst A.J."/>
            <person name="Ladd B."/>
            <person name="Jarett J.K."/>
            <person name="Geller-Mcgrath D.E."/>
            <person name="Sieber C.M."/>
            <person name="Emerson J.B."/>
            <person name="Anantharaman K."/>
            <person name="Thomas B.C."/>
            <person name="Malmstrom R."/>
            <person name="Stieglmeier M."/>
            <person name="Klingl A."/>
            <person name="Woyke T."/>
            <person name="Ryan C.M."/>
            <person name="Banfield J.F."/>
        </authorList>
    </citation>
    <scope>NUCLEOTIDE SEQUENCE [LARGE SCALE GENOMIC DNA]</scope>
    <source>
        <strain evidence="2">CG10_big_fil_rev_8_21_14_0_10_45_14</strain>
    </source>
</reference>
<dbReference type="Pfam" id="PF01928">
    <property type="entry name" value="CYTH"/>
    <property type="match status" value="1"/>
</dbReference>
<dbReference type="SMART" id="SM01118">
    <property type="entry name" value="CYTH"/>
    <property type="match status" value="1"/>
</dbReference>
<dbReference type="Proteomes" id="UP000230833">
    <property type="component" value="Unassembled WGS sequence"/>
</dbReference>
<sequence>MFEIEIKSLLGTKDVADLFREKLLADNGVVRSGGSSQLNHYFEGGENEALYIAVSHLFSDEKKERLHRMLKSATAISIRSREYKGDVFFVVKTTVDSTTSENGTAREEFEEKVEATLAELDKVILDSGWKYQAKWSRVREEYRKNSVTITIDKNAGYGYLVEFEKMLDDKDDSEIAKIELRAMMKDFGLEELHGDRLARMFAHYNANWRDYYGTDKVFTIL</sequence>
<gene>
    <name evidence="2" type="ORF">COV07_00065</name>
</gene>
<dbReference type="AlphaFoldDB" id="A0A2H0RL52"/>
<dbReference type="SUPFAM" id="SSF55154">
    <property type="entry name" value="CYTH-like phosphatases"/>
    <property type="match status" value="1"/>
</dbReference>
<organism evidence="2 3">
    <name type="scientific">Candidatus Vogelbacteria bacterium CG10_big_fil_rev_8_21_14_0_10_45_14</name>
    <dbReference type="NCBI Taxonomy" id="1975042"/>
    <lineage>
        <taxon>Bacteria</taxon>
        <taxon>Candidatus Vogeliibacteriota</taxon>
    </lineage>
</organism>
<proteinExistence type="predicted"/>
<comment type="caution">
    <text evidence="2">The sequence shown here is derived from an EMBL/GenBank/DDBJ whole genome shotgun (WGS) entry which is preliminary data.</text>
</comment>
<dbReference type="InterPro" id="IPR033469">
    <property type="entry name" value="CYTH-like_dom_sf"/>
</dbReference>
<evidence type="ECO:0000259" key="1">
    <source>
        <dbReference type="PROSITE" id="PS51707"/>
    </source>
</evidence>
<feature type="domain" description="CYTH" evidence="1">
    <location>
        <begin position="1"/>
        <end position="207"/>
    </location>
</feature>